<dbReference type="GeneID" id="23567155"/>
<protein>
    <recommendedName>
        <fullName evidence="4">Glycosyltransferase family 69 protein</fullName>
    </recommendedName>
</protein>
<evidence type="ECO:0008006" key="4">
    <source>
        <dbReference type="Google" id="ProtNLM"/>
    </source>
</evidence>
<dbReference type="Pfam" id="PF11735">
    <property type="entry name" value="CAP59_mtransfer"/>
    <property type="match status" value="1"/>
</dbReference>
<keyword evidence="1" id="KW-0472">Membrane</keyword>
<dbReference type="AlphaFoldDB" id="A0A0D1E4B6"/>
<reference evidence="2 3" key="1">
    <citation type="journal article" date="2006" name="Nature">
        <title>Insights from the genome of the biotrophic fungal plant pathogen Ustilago maydis.</title>
        <authorList>
            <person name="Kamper J."/>
            <person name="Kahmann R."/>
            <person name="Bolker M."/>
            <person name="Ma L.J."/>
            <person name="Brefort T."/>
            <person name="Saville B.J."/>
            <person name="Banuett F."/>
            <person name="Kronstad J.W."/>
            <person name="Gold S.E."/>
            <person name="Muller O."/>
            <person name="Perlin M.H."/>
            <person name="Wosten H.A."/>
            <person name="de Vries R."/>
            <person name="Ruiz-Herrera J."/>
            <person name="Reynaga-Pena C.G."/>
            <person name="Snetselaar K."/>
            <person name="McCann M."/>
            <person name="Perez-Martin J."/>
            <person name="Feldbrugge M."/>
            <person name="Basse C.W."/>
            <person name="Steinberg G."/>
            <person name="Ibeas J.I."/>
            <person name="Holloman W."/>
            <person name="Guzman P."/>
            <person name="Farman M."/>
            <person name="Stajich J.E."/>
            <person name="Sentandreu R."/>
            <person name="Gonzalez-Prieto J.M."/>
            <person name="Kennell J.C."/>
            <person name="Molina L."/>
            <person name="Schirawski J."/>
            <person name="Mendoza-Mendoza A."/>
            <person name="Greilinger D."/>
            <person name="Munch K."/>
            <person name="Rossel N."/>
            <person name="Scherer M."/>
            <person name="Vranes M."/>
            <person name="Ladendorf O."/>
            <person name="Vincon V."/>
            <person name="Fuchs U."/>
            <person name="Sandrock B."/>
            <person name="Meng S."/>
            <person name="Ho E.C."/>
            <person name="Cahill M.J."/>
            <person name="Boyce K.J."/>
            <person name="Klose J."/>
            <person name="Klosterman S.J."/>
            <person name="Deelstra H.J."/>
            <person name="Ortiz-Castellanos L."/>
            <person name="Li W."/>
            <person name="Sanchez-Alonso P."/>
            <person name="Schreier P.H."/>
            <person name="Hauser-Hahn I."/>
            <person name="Vaupel M."/>
            <person name="Koopmann E."/>
            <person name="Friedrich G."/>
            <person name="Voss H."/>
            <person name="Schluter T."/>
            <person name="Margolis J."/>
            <person name="Platt D."/>
            <person name="Swimmer C."/>
            <person name="Gnirke A."/>
            <person name="Chen F."/>
            <person name="Vysotskaia V."/>
            <person name="Mannhaupt G."/>
            <person name="Guldener U."/>
            <person name="Munsterkotter M."/>
            <person name="Haase D."/>
            <person name="Oesterheld M."/>
            <person name="Mewes H.W."/>
            <person name="Mauceli E.W."/>
            <person name="DeCaprio D."/>
            <person name="Wade C.M."/>
            <person name="Butler J."/>
            <person name="Young S."/>
            <person name="Jaffe D.B."/>
            <person name="Calvo S."/>
            <person name="Nusbaum C."/>
            <person name="Galagan J."/>
            <person name="Birren B.W."/>
        </authorList>
    </citation>
    <scope>NUCLEOTIDE SEQUENCE [LARGE SCALE GENOMIC DNA]</scope>
    <source>
        <strain evidence="3">DSM 14603 / FGSC 9021 / UM521</strain>
    </source>
</reference>
<organism evidence="2 3">
    <name type="scientific">Mycosarcoma maydis</name>
    <name type="common">Corn smut fungus</name>
    <name type="synonym">Ustilago maydis</name>
    <dbReference type="NCBI Taxonomy" id="5270"/>
    <lineage>
        <taxon>Eukaryota</taxon>
        <taxon>Fungi</taxon>
        <taxon>Dikarya</taxon>
        <taxon>Basidiomycota</taxon>
        <taxon>Ustilaginomycotina</taxon>
        <taxon>Ustilaginomycetes</taxon>
        <taxon>Ustilaginales</taxon>
        <taxon>Ustilaginaceae</taxon>
        <taxon>Mycosarcoma</taxon>
    </lineage>
</organism>
<dbReference type="PANTHER" id="PTHR34144:SF7">
    <property type="entry name" value="EXPORT PROTEIN (CAP59), PUTATIVE (AFU_ORTHOLOGUE AFUA_7G05020)-RELATED"/>
    <property type="match status" value="1"/>
</dbReference>
<dbReference type="RefSeq" id="XP_011387374.1">
    <property type="nucleotide sequence ID" value="XM_011389072.1"/>
</dbReference>
<dbReference type="KEGG" id="uma:UMAG_11248"/>
<gene>
    <name evidence="2" type="ORF">UMAG_11248</name>
</gene>
<dbReference type="eggNOG" id="ENOG502RJAT">
    <property type="taxonomic scope" value="Eukaryota"/>
</dbReference>
<dbReference type="PANTHER" id="PTHR34144">
    <property type="entry name" value="CHROMOSOME 8, WHOLE GENOME SHOTGUN SEQUENCE"/>
    <property type="match status" value="1"/>
</dbReference>
<evidence type="ECO:0000313" key="3">
    <source>
        <dbReference type="Proteomes" id="UP000000561"/>
    </source>
</evidence>
<dbReference type="STRING" id="237631.A0A0D1E4B6"/>
<feature type="transmembrane region" description="Helical" evidence="1">
    <location>
        <begin position="71"/>
        <end position="91"/>
    </location>
</feature>
<keyword evidence="1" id="KW-0812">Transmembrane</keyword>
<keyword evidence="3" id="KW-1185">Reference proteome</keyword>
<dbReference type="OrthoDB" id="262547at2759"/>
<dbReference type="InParanoid" id="A0A0D1E4B6"/>
<name>A0A0D1E4B6_MYCMD</name>
<keyword evidence="1" id="KW-1133">Transmembrane helix</keyword>
<dbReference type="EMBL" id="CM003141">
    <property type="protein sequence ID" value="KIS70919.1"/>
    <property type="molecule type" value="Genomic_DNA"/>
</dbReference>
<dbReference type="Proteomes" id="UP000000561">
    <property type="component" value="Chromosome 2"/>
</dbReference>
<proteinExistence type="predicted"/>
<feature type="transmembrane region" description="Helical" evidence="1">
    <location>
        <begin position="41"/>
        <end position="64"/>
    </location>
</feature>
<dbReference type="VEuPathDB" id="FungiDB:UMAG_11248"/>
<evidence type="ECO:0000313" key="2">
    <source>
        <dbReference type="EMBL" id="KIS70919.1"/>
    </source>
</evidence>
<accession>A0A0D1E4B6</accession>
<sequence>MSLCPRAVADALQSPFKLPQQEYQDNVAYFDVAEHSQHETWLFVLLVANLVITAVSFIAACIHFNTFTTLFLDLALLVVAWPILSLSLYIASPRSDKHLLQLPEFSPSTTPLSEQSLSSFSDFANRPSASVPSIAAGDTTTTTHRRSYRSVPHCVGAVLWYFALVESIAFQPTFPSGTKIHGDQIGSFVNVPPSANSTSARPMKVFIVSNLYNNEYILPTYTSSLNNFIHTLGTENVFVSIYESHSTDCTKSMLAQLDRDLHQINVSRRILLDDRATRKGKLSAVSDRVDFLANVRNTAMQPLVKASVQFTHVLWINGIVFTTQDALNLLRTNNGHYDQACAMDFIGNGFYDTWLTRDTHGDTLKRQWPYLKSGKDVDAMRHGKPFEVNSCWNGISAFDAKWFYPSNNGSAPRSSALESVDEDGLLQLALKFRASEASMPVSGMSVDIVRHPSGDLSFTPYDLDQPGGQSGLQPQAILACQLAHPFAYFEGLEDNLA</sequence>
<dbReference type="InterPro" id="IPR021047">
    <property type="entry name" value="Mannosyltransferase_CMT1"/>
</dbReference>
<evidence type="ECO:0000256" key="1">
    <source>
        <dbReference type="SAM" id="Phobius"/>
    </source>
</evidence>